<dbReference type="Proteomes" id="UP000635245">
    <property type="component" value="Unassembled WGS sequence"/>
</dbReference>
<dbReference type="Pfam" id="PF00501">
    <property type="entry name" value="AMP-binding"/>
    <property type="match status" value="5"/>
</dbReference>
<dbReference type="InterPro" id="IPR020806">
    <property type="entry name" value="PKS_PP-bd"/>
</dbReference>
<evidence type="ECO:0000256" key="4">
    <source>
        <dbReference type="ARBA" id="ARBA00022553"/>
    </source>
</evidence>
<reference evidence="9" key="1">
    <citation type="submission" date="2020-12" db="EMBL/GenBank/DDBJ databases">
        <title>Prauserella sp. ASG 168, a novel actinomycete isolated from cave rock.</title>
        <authorList>
            <person name="Suriyachadkun C."/>
        </authorList>
    </citation>
    <scope>NUCLEOTIDE SEQUENCE</scope>
    <source>
        <strain evidence="9">ASG 168</strain>
    </source>
</reference>
<feature type="compositionally biased region" description="Pro residues" evidence="7">
    <location>
        <begin position="2065"/>
        <end position="2075"/>
    </location>
</feature>
<dbReference type="InterPro" id="IPR001242">
    <property type="entry name" value="Condensation_dom"/>
</dbReference>
<dbReference type="Pfam" id="PF00668">
    <property type="entry name" value="Condensation"/>
    <property type="match status" value="7"/>
</dbReference>
<dbReference type="PANTHER" id="PTHR45527">
    <property type="entry name" value="NONRIBOSOMAL PEPTIDE SYNTHETASE"/>
    <property type="match status" value="1"/>
</dbReference>
<gene>
    <name evidence="9" type="ORF">JHE00_05105</name>
</gene>
<dbReference type="FunFam" id="3.40.50.980:FF:000001">
    <property type="entry name" value="Non-ribosomal peptide synthetase"/>
    <property type="match status" value="3"/>
</dbReference>
<dbReference type="Gene3D" id="2.30.38.10">
    <property type="entry name" value="Luciferase, Domain 3"/>
    <property type="match status" value="4"/>
</dbReference>
<name>A0A934QQM6_9PSEU</name>
<dbReference type="GO" id="GO:0017000">
    <property type="term" value="P:antibiotic biosynthetic process"/>
    <property type="evidence" value="ECO:0007669"/>
    <property type="project" value="UniProtKB-KW"/>
</dbReference>
<keyword evidence="3" id="KW-0596">Phosphopantetheine</keyword>
<evidence type="ECO:0000256" key="1">
    <source>
        <dbReference type="ARBA" id="ARBA00001957"/>
    </source>
</evidence>
<keyword evidence="10" id="KW-1185">Reference proteome</keyword>
<dbReference type="GO" id="GO:0031177">
    <property type="term" value="F:phosphopantetheine binding"/>
    <property type="evidence" value="ECO:0007669"/>
    <property type="project" value="InterPro"/>
</dbReference>
<feature type="domain" description="Carrier" evidence="8">
    <location>
        <begin position="4064"/>
        <end position="4138"/>
    </location>
</feature>
<accession>A0A934QQM6</accession>
<dbReference type="GO" id="GO:0005829">
    <property type="term" value="C:cytosol"/>
    <property type="evidence" value="ECO:0007669"/>
    <property type="project" value="TreeGrafter"/>
</dbReference>
<protein>
    <submittedName>
        <fullName evidence="9">Amino acid adenylation domain-containing protein</fullName>
    </submittedName>
</protein>
<dbReference type="FunFam" id="1.10.1200.10:FF:000005">
    <property type="entry name" value="Nonribosomal peptide synthetase 1"/>
    <property type="match status" value="1"/>
</dbReference>
<dbReference type="InterPro" id="IPR010060">
    <property type="entry name" value="NRPS_synth"/>
</dbReference>
<dbReference type="InterPro" id="IPR042099">
    <property type="entry name" value="ANL_N_sf"/>
</dbReference>
<dbReference type="SUPFAM" id="SSF56801">
    <property type="entry name" value="Acetyl-CoA synthetase-like"/>
    <property type="match status" value="5"/>
</dbReference>
<feature type="region of interest" description="Disordered" evidence="7">
    <location>
        <begin position="421"/>
        <end position="445"/>
    </location>
</feature>
<dbReference type="FunFam" id="3.40.50.12780:FF:000012">
    <property type="entry name" value="Non-ribosomal peptide synthetase"/>
    <property type="match status" value="1"/>
</dbReference>
<dbReference type="PROSITE" id="PS50075">
    <property type="entry name" value="CARRIER"/>
    <property type="match status" value="5"/>
</dbReference>
<organism evidence="9 10">
    <name type="scientific">Prauserella cavernicola</name>
    <dbReference type="NCBI Taxonomy" id="2800127"/>
    <lineage>
        <taxon>Bacteria</taxon>
        <taxon>Bacillati</taxon>
        <taxon>Actinomycetota</taxon>
        <taxon>Actinomycetes</taxon>
        <taxon>Pseudonocardiales</taxon>
        <taxon>Pseudonocardiaceae</taxon>
        <taxon>Prauserella</taxon>
    </lineage>
</organism>
<dbReference type="GO" id="GO:0003824">
    <property type="term" value="F:catalytic activity"/>
    <property type="evidence" value="ECO:0007669"/>
    <property type="project" value="InterPro"/>
</dbReference>
<dbReference type="CDD" id="cd19540">
    <property type="entry name" value="LCL_NRPS-like"/>
    <property type="match status" value="3"/>
</dbReference>
<dbReference type="PANTHER" id="PTHR45527:SF1">
    <property type="entry name" value="FATTY ACID SYNTHASE"/>
    <property type="match status" value="1"/>
</dbReference>
<comment type="similarity">
    <text evidence="2">Belongs to the ATP-dependent AMP-binding enzyme family.</text>
</comment>
<evidence type="ECO:0000259" key="8">
    <source>
        <dbReference type="PROSITE" id="PS50075"/>
    </source>
</evidence>
<dbReference type="Gene3D" id="1.10.1200.10">
    <property type="entry name" value="ACP-like"/>
    <property type="match status" value="5"/>
</dbReference>
<dbReference type="GO" id="GO:0072330">
    <property type="term" value="P:monocarboxylic acid biosynthetic process"/>
    <property type="evidence" value="ECO:0007669"/>
    <property type="project" value="UniProtKB-ARBA"/>
</dbReference>
<evidence type="ECO:0000256" key="6">
    <source>
        <dbReference type="ARBA" id="ARBA00023194"/>
    </source>
</evidence>
<dbReference type="SUPFAM" id="SSF47336">
    <property type="entry name" value="ACP-like"/>
    <property type="match status" value="5"/>
</dbReference>
<dbReference type="InterPro" id="IPR000873">
    <property type="entry name" value="AMP-dep_synth/lig_dom"/>
</dbReference>
<evidence type="ECO:0000256" key="7">
    <source>
        <dbReference type="SAM" id="MobiDB-lite"/>
    </source>
</evidence>
<feature type="domain" description="Carrier" evidence="8">
    <location>
        <begin position="5557"/>
        <end position="5631"/>
    </location>
</feature>
<dbReference type="SUPFAM" id="SSF52777">
    <property type="entry name" value="CoA-dependent acyltransferases"/>
    <property type="match status" value="14"/>
</dbReference>
<dbReference type="Pfam" id="PF13193">
    <property type="entry name" value="AMP-binding_C"/>
    <property type="match status" value="5"/>
</dbReference>
<evidence type="ECO:0000256" key="5">
    <source>
        <dbReference type="ARBA" id="ARBA00022737"/>
    </source>
</evidence>
<sequence>MINLTRAQSGIWRAQHVDEGNPTYNTAEYVDIQGELDRDAFADAVTRVLQEADGLRAEFTTGPDGRPRQTPRALTGRPLVVLDLRDRTDPEAAALAWMRADVATPAELTGDRLVTQALLRVGDDRHLWFQRFHHILLDAYGFAMVAARVSDVYTALVNGESPGDSPFAPLAELVDEDTAYAESAELDRDRRVWTDRLAGLDEVASLRERTAPPAHTIHRVEDRLGPEVGRALAERAPRGGWTELLVAAAAAWLHRVSGADEVVLGLPVMGRFGSVAARVPASTVNVLPLRLATSPWTTIAELTDAVRAELRATRRHQRYRGEDIRRDLRLLGDGRRLVGPWVNLKPFDAPLRFGACQGRAHYLAAGAVEDVALTVSKAPDDTLLLQLDGNPDVYDERELAAHLTGFTRLLGQLVERGPDTPLGVLDNGSRAPRPQDSDGPAADVPADGLGAMFARQAAATPDAVALVADGGELTFAELDARADATARELAALGVGEGGLVAVLLPRSADLVATLLGVAKTGAAYLPLDPDFPRARLETMLADARPAVLVTAVPTDLTVPAGTLSLTPPERPGAVEPFPTRVPHADAAAYVIYTSGSTGRPKGVVVSSANLVNFLHAMSAEVPVRPGERLLAVTTVGFDIAALELFLPLTSGATVVLADRDQTRDPAVLTTLLRDSGSGVVQATPSLWTALVDHDPEALRGVRAFVGGERLPDALATRLRAAGASVTNLYGPTETTIWSAVWHLGPDDKGQDPPVGRGVLNTRLRVLDRALHEAASGELYLAGAGVAQGYLHRAGLTATRFVADPSGPAGAVLYRTGDLARRRPDGVVEVLGRADHQVKVRGFRIEPGEVEAALLAQPGVSRAVVVATDGALVGYVVPGTGATLDPATLKGALGDVLPGYLVPSALLVLDEFPSTPNGKIDRAALPAPSFGADGSPDRGATPEEQVLCRVFAEVLGRSGVGVRDDLFALGGHSLSAMRLVARVRAVLGAEIAVRQVFDTPTPAGLARVLGSGSPTRPSPERGEAGDGPVPLSFAQRQLWFLHRMSGPSPAYNVPLVLRFDRDPGADVLAEAVRDVVARHAGLRTVVAEGDGEVASARQVVLADPERWPELTLADGSPEARVRHAFDLVSAPPVLFEWYRGERALLVLLHHIVADEWSLDLLTADLAHAYTARSEGRAPDWEQAGPGYADASVWQARLLGDPAHDDSVGGRQLAYWRDRLAGLPEELALPADHARPAHPTGEGDALAFTVPADLHDRLRALAADEGVSLFMVLHAALAAVLTRLGAGEDLPIGVPSAGRTDAALDTVVGFFVNPLVLRTDTSGNPTFAELLGRVRDTDLAALANQDLPFARLVEALNPVRASARHPLFQVMLDLRTEDAGVAGFGDLTPRRELIRTGTAKFDLAFALTERAGESGLHGEIEFSTELFEHATMERIARWFVALLEAAATDAHRRLSAIEVLSRSELDGELSRGRGRHLRLEPETAPVLFERQVARDSAAPALLTDAGELTYGELNAHANRLAHALIAHGAGPEQPVAVLLPRSAEVVVSLLAVLKAGAVYLPVDPDYPAERVSFVLSDARPVLVITDRASAAHAPEGVPRLLLDDERTLADRPDTDPTDADRCGPLRPAHAAYLIYTSGSTGTPKAVVSTHEGLAGLIETWDSTVTAGPGTRHLQFASPSFDMMFSELAMSLFSGGALAVVPAEQRLGPALAEFVTRHRLTHIDVPPSALATVPEDSLPSGMTVIVGADHCPPTLFARWSPDHPMFNAYGPTESTVNSTLWTCPRGFTQGTVAIGRPDVDKTAYVLDAALRPVPPGVAGELYLGGAGLARGYLGRPDLTSGRFVADPFGEPGARLYRTGDLVRWTADDQIEMFGRIDDQVKIRGFRVEPAEIEAAVLADPAVAEAVAVALDSDGSDHSATQLVCYVVPAPGRDVDPGALRHRATATLPAHEVPSAFVVLDALPLLPNQKVDRRALPAPDRSSLVGGTAPRTPAEASLCRLFADVLGLPETGIDDDFFALGGHSLLATRLLTRARAELGLELTLRDVFTSPTVRGLSASAGTAARTGPRPGPRPDPLPLSPAQHRLWLADRLDGGATYNVAVAVNLRGRLDTGTLRAAVTDVLTRHEVLRTLYPVRDGTPGQHVLPADDARLAGCVHVHGAEDGLDQAAAYRFDLESEPPLRVGLWHTGPDEHTVLLLAHHIACDEWSMGPLLGDLARAYGARAEGTAPDWEPLPVQYADYTTWHHEVLGDPADPASPLAEQTAYWAERLDELPVEHDLPFAAPTDGDPSEGAYHDLRLSPAVARGVRRLASATGTTPFMVLRAATAAVLSRLGAGTDLPLGTVTAGRSDAALDELVGFFVNTLVLRTDVTGNPAFTELLGRVRDTDLEAYAHQDVPLDQLVDALGLRRADPAAAVPRVLLVHRDEVVAPHWGQLTAEAAPLRTPTAKFDLTLVFAGTGDRLDVTINYRTTLFTADGAARLGEFLTRFLESVVDDPERGIGAVQLLGEPELARLAERNATGAAGSRRAPDELFRDQAARTPGAVALVRDGTRLTYAELDARADALARRLAAAGAGPETVVALALPRCAELVVATLAVLRCGAAYLPLQPDQPATRTAELLRQSAAALVLARSGEAPPAGDLPVLAVDEDVRPPEVALPDADPARLAYVMFTSGSTGVPKGVAVTGADITALATDSRFRGGAHERVLLHSPYSFDAATYELWVPLLSGGQVVLAPEGRLDTATLGTLLSEYGVTALWLTAGLFSVVAEESPETLRGVREVWTGGDVVPPPAVRRVLTAAPGITVVNGYGPTETTTFATAHAMAAGERPATVTPIGRPLDGMRAHVLDAALRPVPDGVAGELYLAGAGLARGYLGRPGLTAERFVADPFGEPGERCYRTGDLARRRADGALEFAGRADSQVKIRGFRIEPGEVEAALAGHPDVTAAVVLARPDHAGQPRLLAYVTGTAGEDVLAAHARSVLPPQLVPSAIVALAAFPLTRNGKLDRAALPEPATGPARRTAPRTEREELLCGLFAELLGTAEVGVDEDFFASGGHSLLAIRLVSRLRALLGAEVSVRTVFEAPTVAALARRLGVQGRGRPALERRPRPERTPLSFAQQRLWFLHQLEGRTPAYNVPVVLRLSGTLEREALHAALRDVLARHESLRTTFPDDDGVPRQDVVAVESVELAVPEVRVAPEELADELEHAARRAVPLTDGIPVVATLFTTGEREHTLLLVAHHIVADEWSLRPLVDDLAAAYRARVAGDRPQWTALPVQYADYALWQRTALGDAADPGSELAGQVRYWRERLAGLPDELELPGARPRPDTPGYRGETAEFRVPPELAARLREFAHQHSSSVFMVCQSVVAALLAKLGAGDDVPLGTPVAGRDDDALADLIGFFVNTLVLRNDLTGDPSLTELTGRARRTVLEALDHADVPFEQLVDELRPQRSLSRHPLFQVLVSYQRRDGNPPDLPGLNAELDLVDTGTAKFDLTFAVVDDPERGVDAAVVADADLFADGTAAELARRWESLLAAMLAEPDAPLSRFDVLIGDERDLVLGGWAGDDGTVDTVDGAPLAALFEEIAARTPDAPAIHTATTVLSYGELNARANRLARLLVSRGARAERLVGIGLPRTPELLVAVLAVLKAGAAYLPLDPAYPARRLEFMVTDADPVLVLTTDAAALPEPVPVLRLDDADTAGFSADDLTDADRALPAHPDHPAYAIYTSGSTGVPKGVVVPQRAVARLAAWAEAELGPEVLRRLLASTSLNFDVSVFELFAPLLTGGSIELTSDLLEPARDPERGWAPSAVSGVPSVLDALLGTGDLSLDTGLVVPAGEALGAGLLRRIRDVLPGAAVVNAYGPTEATVYATAWRDHGGDHGVPPIGRPIGGTRVRVLDAGLVPVPPGVPGELYLGGARLARGYLGRSGLTADRFVADPFSGAGARMYRTGDRVRWRADGQLEFLGRADDQVKLRGFRIELGEVESVLRTAPGVGTCAVVVREDEGERRLVAYLVPARDTAPDQDAVRAHVAAALPEYMVPTSHVVLDALPLGATGKLERAALPAPERPASAYRAPASVAEVTLAGLIGDLLGLERVGLDDDFFALGGDSIVSIQLVSRARAAGLRVRPRDVFERPTVAALAAVAEHTPVARRADSGTGTVPPTPMSGWLAERGGDPRSFAQHAVVHTPAALDLPGLRRLVTALLNSHDALRATWDPEGGTLTVAPGPVPDVDALVRRVDATGTDLATLVAREHEAALAELDPERGHVARFVWLDRGERPGRLLAVIHHLVVDGVSWRILLSDLAAAWRSAEPAPVATSLRAWAESLSARDFSAELPYWRELLGVEAPLGRRALDPERDTVATTAHVWRELPTEATAALLTSVASAWHARLPEVLLSALALAVARWRGGDDPVRVAVEGHGREADDLDRTVGWFTSLYPVSLDLRGVDVGAALSATAETARAVDRVKQRLRGLPSGGTGFGVLRYLRREPELVAAPLPQLSFNYLGRIGAGSSGGDWTPAPEPGAGDGVPPSLAAAAVLDVNASTVDTPDGPKLTVRWTFPRDVLDTAEVERLADGWFAALGALSDAAASPELARRGPADFPLLAPTEGEAAELHAVVPANAEVWPLTPLQRGLLFHALFDGAENTENAELDVYTVQLALTLSGGVDAPRLRSAAQDVLDANPALRATFRQLDSGTAVQVIPARMPVAWAEADLTASGDAEAELAALLRADRARRFDLEHGPLLRFLLVRLGEHDHRLVLTSHHLVTDGWSNPLLVGELLSRYAGGPAPRRRPYQDYLAWLSEQDTGAAREAWADGLSGMDGPALLAPPDPTRVPVVPEEAELVLPERATAALTALARRCGVTLSTVLQTAWGLTLGRLTGTSDVVFGTVVSGRPPELTGVESMLGLFVNTVPVRVRAGERGTVADLLTRVHREQAALLEHHHLGLGDIQRATGGTELFDTLLVVENYPVDPAQGREAGGLSVGGVTGQDATHYPLSILAATDGPALRLLVKHRPDLVPAERASAIAASLRGVLEQLAADPDGPVHRVALAAEPERGGAEVAVPDTGLAGLFAEQVRLRPDDVALVAGTQRLSYAELDARARALAARLASHGAGAEHLVALLLPRTADYVTAVLAVSMTGAAFLPVDPDYPAERIELMLADARPSLVLTTVGSAAPPAGAPVLRVDEETTDVRHWPGPEPSTGDALAYVVYTSGSTGRPKGVAVSSGALANLVAAHRRTLFAPAVQRAGRDRLRVAHLASFSFDAALNPVLWMVAGHELWLADEQARRDPELLAKVFADETVDVFQATPSQVEPLLDTGMLEHNAHRPALVALGGEPVPQALWDRLAAAPDTTGVNLYGPAESTVDVLSAPIVAGTAPVLGGPVANMRVRLLDHGLRPVPDGAPGELYLEGPQLARGYLGRPGLTAERFVAAPGGTRRYRTGDLARRDEHGELEFLGRADRQVKIRGHRIEPGEIEAVLGAHPAVARCAVVPREDRPGARRLVGYVVAEPGADTGPGTLREYLAARLPGYLVPAVLTRIDELPLGPNGKLDTDRLPEPDLESQTGSAAPRDERERALAELYAELLRVPTAGVHDGFLELGGDSILAIQLVGRARSAGLRITPRQVFEHGTPAGLAAVAGSTRTAHGQDDPDGVGSLPLTPIMLRLLERGGPIGRFCQSMLVRLPTGADRERLTAALQAVLDRHDALRARLDTGSRPPLLRVESPTPGLAAELLDASQASTDLEASAAEQLERAADSLDPEAGRLARFVWLAPDHLLLVVHHLVVDGVSWRILLADLAAAWHALAQGSTPALEPVPTSLRRWAGLLSAEATASRRTGELGHWTETLRGTDPVRARRLDPRRDTVGAARGLVRRLSPERTRPLLDSVAPAFHAGVHEVLLAGLVLGLADLSGDAVLVEVEGHGRAELSGPSGETDLSRTVGWFTSAHPVRVELAGLDVTGARAGGPAAGDALKLVKETVRAVPGDALGYGLLRYLNPGTRLDRLPGPGITFNYLGRLDAGAPADAPWSPVSAGLGGTADPSLPLATGLTVNLSVVPGRDGPELAVHWVFAPGLWGADEVGALTERWFAALDGLAAHTADPDAGGHTPSDVPLVSLSQDQIEMLENNWRAR</sequence>
<feature type="region of interest" description="Disordered" evidence="7">
    <location>
        <begin position="5535"/>
        <end position="5561"/>
    </location>
</feature>
<comment type="caution">
    <text evidence="9">The sequence shown here is derived from an EMBL/GenBank/DDBJ whole genome shotgun (WGS) entry which is preliminary data.</text>
</comment>
<dbReference type="CDD" id="cd12117">
    <property type="entry name" value="A_NRPS_Srf_like"/>
    <property type="match status" value="1"/>
</dbReference>
<dbReference type="NCBIfam" id="TIGR01720">
    <property type="entry name" value="NRPS-para261"/>
    <property type="match status" value="2"/>
</dbReference>
<proteinExistence type="inferred from homology"/>
<keyword evidence="6" id="KW-0045">Antibiotic biosynthesis</keyword>
<dbReference type="InterPro" id="IPR010071">
    <property type="entry name" value="AA_adenyl_dom"/>
</dbReference>
<feature type="domain" description="Carrier" evidence="8">
    <location>
        <begin position="937"/>
        <end position="1012"/>
    </location>
</feature>
<dbReference type="GO" id="GO:0043041">
    <property type="term" value="P:amino acid activation for nonribosomal peptide biosynthetic process"/>
    <property type="evidence" value="ECO:0007669"/>
    <property type="project" value="TreeGrafter"/>
</dbReference>
<dbReference type="RefSeq" id="WP_200315210.1">
    <property type="nucleotide sequence ID" value="NZ_JAENJH010000001.1"/>
</dbReference>
<dbReference type="InterPro" id="IPR006162">
    <property type="entry name" value="Ppantetheine_attach_site"/>
</dbReference>
<dbReference type="CDD" id="cd19543">
    <property type="entry name" value="DCL_NRPS"/>
    <property type="match status" value="1"/>
</dbReference>
<dbReference type="NCBIfam" id="NF003417">
    <property type="entry name" value="PRK04813.1"/>
    <property type="match status" value="6"/>
</dbReference>
<dbReference type="Gene3D" id="3.30.300.30">
    <property type="match status" value="5"/>
</dbReference>
<dbReference type="SMART" id="SM00823">
    <property type="entry name" value="PKS_PP"/>
    <property type="match status" value="5"/>
</dbReference>
<evidence type="ECO:0000313" key="10">
    <source>
        <dbReference type="Proteomes" id="UP000635245"/>
    </source>
</evidence>
<feature type="region of interest" description="Disordered" evidence="7">
    <location>
        <begin position="1003"/>
        <end position="1028"/>
    </location>
</feature>
<feature type="domain" description="Carrier" evidence="8">
    <location>
        <begin position="3015"/>
        <end position="3090"/>
    </location>
</feature>
<dbReference type="Gene3D" id="3.40.50.12780">
    <property type="entry name" value="N-terminal domain of ligase-like"/>
    <property type="match status" value="1"/>
</dbReference>
<keyword evidence="5" id="KW-0677">Repeat</keyword>
<dbReference type="EMBL" id="JAENJH010000001">
    <property type="protein sequence ID" value="MBK1783698.1"/>
    <property type="molecule type" value="Genomic_DNA"/>
</dbReference>
<evidence type="ECO:0000256" key="3">
    <source>
        <dbReference type="ARBA" id="ARBA00022450"/>
    </source>
</evidence>
<dbReference type="Gene3D" id="3.30.559.10">
    <property type="entry name" value="Chloramphenicol acetyltransferase-like domain"/>
    <property type="match status" value="7"/>
</dbReference>
<dbReference type="PROSITE" id="PS00012">
    <property type="entry name" value="PHOSPHOPANTETHEINE"/>
    <property type="match status" value="5"/>
</dbReference>
<comment type="cofactor">
    <cofactor evidence="1">
        <name>pantetheine 4'-phosphate</name>
        <dbReference type="ChEBI" id="CHEBI:47942"/>
    </cofactor>
</comment>
<dbReference type="FunFam" id="1.10.1200.10:FF:000016">
    <property type="entry name" value="Non-ribosomal peptide synthase"/>
    <property type="match status" value="3"/>
</dbReference>
<dbReference type="FunFam" id="3.30.300.30:FF:000010">
    <property type="entry name" value="Enterobactin synthetase component F"/>
    <property type="match status" value="1"/>
</dbReference>
<dbReference type="InterPro" id="IPR036736">
    <property type="entry name" value="ACP-like_sf"/>
</dbReference>
<dbReference type="FunFam" id="2.30.38.10:FF:000001">
    <property type="entry name" value="Non-ribosomal peptide synthetase PvdI"/>
    <property type="match status" value="3"/>
</dbReference>
<dbReference type="PROSITE" id="PS00455">
    <property type="entry name" value="AMP_BINDING"/>
    <property type="match status" value="4"/>
</dbReference>
<evidence type="ECO:0000313" key="9">
    <source>
        <dbReference type="EMBL" id="MBK1783698.1"/>
    </source>
</evidence>
<dbReference type="InterPro" id="IPR020845">
    <property type="entry name" value="AMP-binding_CS"/>
</dbReference>
<dbReference type="GO" id="GO:0044550">
    <property type="term" value="P:secondary metabolite biosynthetic process"/>
    <property type="evidence" value="ECO:0007669"/>
    <property type="project" value="UniProtKB-ARBA"/>
</dbReference>
<dbReference type="InterPro" id="IPR025110">
    <property type="entry name" value="AMP-bd_C"/>
</dbReference>
<dbReference type="InterPro" id="IPR009081">
    <property type="entry name" value="PP-bd_ACP"/>
</dbReference>
<dbReference type="InterPro" id="IPR045851">
    <property type="entry name" value="AMP-bd_C_sf"/>
</dbReference>
<feature type="domain" description="Carrier" evidence="8">
    <location>
        <begin position="1985"/>
        <end position="2060"/>
    </location>
</feature>
<feature type="region of interest" description="Disordered" evidence="7">
    <location>
        <begin position="2053"/>
        <end position="2076"/>
    </location>
</feature>
<dbReference type="GO" id="GO:0008610">
    <property type="term" value="P:lipid biosynthetic process"/>
    <property type="evidence" value="ECO:0007669"/>
    <property type="project" value="UniProtKB-ARBA"/>
</dbReference>
<keyword evidence="4" id="KW-0597">Phosphoprotein</keyword>
<dbReference type="CDD" id="cd05930">
    <property type="entry name" value="A_NRPS"/>
    <property type="match status" value="3"/>
</dbReference>
<dbReference type="InterPro" id="IPR023213">
    <property type="entry name" value="CAT-like_dom_sf"/>
</dbReference>
<dbReference type="Pfam" id="PF00550">
    <property type="entry name" value="PP-binding"/>
    <property type="match status" value="5"/>
</dbReference>
<dbReference type="Gene3D" id="3.40.50.980">
    <property type="match status" value="8"/>
</dbReference>
<evidence type="ECO:0000256" key="2">
    <source>
        <dbReference type="ARBA" id="ARBA00006432"/>
    </source>
</evidence>
<dbReference type="Gene3D" id="3.30.559.30">
    <property type="entry name" value="Nonribosomal peptide synthetase, condensation domain"/>
    <property type="match status" value="7"/>
</dbReference>
<dbReference type="NCBIfam" id="TIGR01733">
    <property type="entry name" value="AA-adenyl-dom"/>
    <property type="match status" value="5"/>
</dbReference>